<keyword evidence="16" id="KW-1208">Phospholipid metabolism</keyword>
<evidence type="ECO:0000256" key="10">
    <source>
        <dbReference type="ARBA" id="ARBA00022842"/>
    </source>
</evidence>
<evidence type="ECO:0000313" key="22">
    <source>
        <dbReference type="Proteomes" id="UP000239649"/>
    </source>
</evidence>
<evidence type="ECO:0000256" key="12">
    <source>
        <dbReference type="ARBA" id="ARBA00023098"/>
    </source>
</evidence>
<keyword evidence="12" id="KW-0443">Lipid metabolism</keyword>
<dbReference type="PANTHER" id="PTHR15362">
    <property type="entry name" value="PHOSPHATIDYLINOSITOL SYNTHASE"/>
    <property type="match status" value="1"/>
</dbReference>
<dbReference type="PROSITE" id="PS00379">
    <property type="entry name" value="CDP_ALCOHOL_P_TRANSF"/>
    <property type="match status" value="1"/>
</dbReference>
<evidence type="ECO:0000256" key="16">
    <source>
        <dbReference type="ARBA" id="ARBA00023264"/>
    </source>
</evidence>
<keyword evidence="6" id="KW-0444">Lipid biosynthesis</keyword>
<dbReference type="Pfam" id="PF01066">
    <property type="entry name" value="CDP-OH_P_transf"/>
    <property type="match status" value="1"/>
</dbReference>
<evidence type="ECO:0000256" key="2">
    <source>
        <dbReference type="ARBA" id="ARBA00001946"/>
    </source>
</evidence>
<accession>A0A2P6V4L2</accession>
<reference evidence="21 22" key="1">
    <citation type="journal article" date="2018" name="Plant J.">
        <title>Genome sequences of Chlorella sorokiniana UTEX 1602 and Micractinium conductrix SAG 241.80: implications to maltose excretion by a green alga.</title>
        <authorList>
            <person name="Arriola M.B."/>
            <person name="Velmurugan N."/>
            <person name="Zhang Y."/>
            <person name="Plunkett M.H."/>
            <person name="Hondzo H."/>
            <person name="Barney B.M."/>
        </authorList>
    </citation>
    <scope>NUCLEOTIDE SEQUENCE [LARGE SCALE GENOMIC DNA]</scope>
    <source>
        <strain evidence="21 22">SAG 241.80</strain>
    </source>
</reference>
<evidence type="ECO:0000256" key="5">
    <source>
        <dbReference type="ARBA" id="ARBA00013212"/>
    </source>
</evidence>
<dbReference type="EMBL" id="LHPF02000030">
    <property type="protein sequence ID" value="PSC69031.1"/>
    <property type="molecule type" value="Genomic_DNA"/>
</dbReference>
<evidence type="ECO:0000313" key="21">
    <source>
        <dbReference type="EMBL" id="PSC69031.1"/>
    </source>
</evidence>
<dbReference type="AlphaFoldDB" id="A0A2P6V4L2"/>
<keyword evidence="14" id="KW-0594">Phospholipid biosynthesis</keyword>
<evidence type="ECO:0000256" key="1">
    <source>
        <dbReference type="ARBA" id="ARBA00001936"/>
    </source>
</evidence>
<comment type="caution">
    <text evidence="21">The sequence shown here is derived from an EMBL/GenBank/DDBJ whole genome shotgun (WGS) entry which is preliminary data.</text>
</comment>
<proteinExistence type="inferred from homology"/>
<keyword evidence="10" id="KW-0460">Magnesium</keyword>
<dbReference type="GO" id="GO:0005794">
    <property type="term" value="C:Golgi apparatus"/>
    <property type="evidence" value="ECO:0007669"/>
    <property type="project" value="TreeGrafter"/>
</dbReference>
<evidence type="ECO:0000256" key="8">
    <source>
        <dbReference type="ARBA" id="ARBA00022692"/>
    </source>
</evidence>
<evidence type="ECO:0000256" key="11">
    <source>
        <dbReference type="ARBA" id="ARBA00022989"/>
    </source>
</evidence>
<evidence type="ECO:0000256" key="4">
    <source>
        <dbReference type="ARBA" id="ARBA00010441"/>
    </source>
</evidence>
<feature type="transmembrane region" description="Helical" evidence="20">
    <location>
        <begin position="160"/>
        <end position="179"/>
    </location>
</feature>
<comment type="subcellular location">
    <subcellularLocation>
        <location evidence="3">Membrane</location>
        <topology evidence="3">Multi-pass membrane protein</topology>
    </subcellularLocation>
</comment>
<dbReference type="FunFam" id="1.20.120.1760:FF:000003">
    <property type="entry name" value="CDP-diacylglycerol--inositol 3-phosphatidyltransferase"/>
    <property type="match status" value="1"/>
</dbReference>
<feature type="transmembrane region" description="Helical" evidence="20">
    <location>
        <begin position="96"/>
        <end position="122"/>
    </location>
</feature>
<dbReference type="GO" id="GO:0006661">
    <property type="term" value="P:phosphatidylinositol biosynthetic process"/>
    <property type="evidence" value="ECO:0007669"/>
    <property type="project" value="TreeGrafter"/>
</dbReference>
<feature type="region of interest" description="Disordered" evidence="19">
    <location>
        <begin position="587"/>
        <end position="638"/>
    </location>
</feature>
<name>A0A2P6V4L2_9CHLO</name>
<organism evidence="21 22">
    <name type="scientific">Micractinium conductrix</name>
    <dbReference type="NCBI Taxonomy" id="554055"/>
    <lineage>
        <taxon>Eukaryota</taxon>
        <taxon>Viridiplantae</taxon>
        <taxon>Chlorophyta</taxon>
        <taxon>core chlorophytes</taxon>
        <taxon>Trebouxiophyceae</taxon>
        <taxon>Chlorellales</taxon>
        <taxon>Chlorellaceae</taxon>
        <taxon>Chlorella clade</taxon>
        <taxon>Micractinium</taxon>
    </lineage>
</organism>
<dbReference type="EC" id="2.7.8.11" evidence="5"/>
<comment type="cofactor">
    <cofactor evidence="1">
        <name>Mn(2+)</name>
        <dbReference type="ChEBI" id="CHEBI:29035"/>
    </cofactor>
</comment>
<dbReference type="InterPro" id="IPR048254">
    <property type="entry name" value="CDP_ALCOHOL_P_TRANSF_CS"/>
</dbReference>
<keyword evidence="7 18" id="KW-0808">Transferase</keyword>
<evidence type="ECO:0000256" key="14">
    <source>
        <dbReference type="ARBA" id="ARBA00023209"/>
    </source>
</evidence>
<protein>
    <recommendedName>
        <fullName evidence="5">CDP-diacylglycerol--inositol 3-phosphatidyltransferase</fullName>
        <ecNumber evidence="5">2.7.8.11</ecNumber>
    </recommendedName>
</protein>
<evidence type="ECO:0000256" key="13">
    <source>
        <dbReference type="ARBA" id="ARBA00023136"/>
    </source>
</evidence>
<evidence type="ECO:0000256" key="3">
    <source>
        <dbReference type="ARBA" id="ARBA00004141"/>
    </source>
</evidence>
<keyword evidence="9" id="KW-0479">Metal-binding</keyword>
<evidence type="ECO:0000256" key="18">
    <source>
        <dbReference type="RuleBase" id="RU003750"/>
    </source>
</evidence>
<dbReference type="OrthoDB" id="10251079at2759"/>
<feature type="compositionally biased region" description="Low complexity" evidence="19">
    <location>
        <begin position="620"/>
        <end position="631"/>
    </location>
</feature>
<dbReference type="GO" id="GO:0016020">
    <property type="term" value="C:membrane"/>
    <property type="evidence" value="ECO:0007669"/>
    <property type="project" value="UniProtKB-SubCell"/>
</dbReference>
<dbReference type="Gene3D" id="1.20.120.1760">
    <property type="match status" value="1"/>
</dbReference>
<dbReference type="PANTHER" id="PTHR15362:SF4">
    <property type="entry name" value="CDP-DIACYLGLYCEROL--INOSITOL 3-PHOSPHATIDYLTRANSFERASE"/>
    <property type="match status" value="1"/>
</dbReference>
<gene>
    <name evidence="21" type="ORF">C2E20_7383</name>
</gene>
<evidence type="ECO:0000256" key="6">
    <source>
        <dbReference type="ARBA" id="ARBA00022516"/>
    </source>
</evidence>
<evidence type="ECO:0000256" key="19">
    <source>
        <dbReference type="SAM" id="MobiDB-lite"/>
    </source>
</evidence>
<feature type="transmembrane region" description="Helical" evidence="20">
    <location>
        <begin position="28"/>
        <end position="52"/>
    </location>
</feature>
<sequence length="654" mass="69493">MARTRSQAGGGGGGDGWSRGFFGRHGNVYMYVPNLIGYARVAAALYAFAVALRDPRAAVLAYAASFVCDELDGRFARKLDQCSTLGSVLDMVTDRLATTCLLAVLAIRAPALHLPCLLLIWLDIFSHWFQMYSTLAMGATTHKDTASRSTVLRAYYTHRLFMGFCCVCCEVLYLMLYLLTWPGVGGPALPLPGALAGLELPYGVRLPDTLPVAALVALSAVPGWAVKQAVNVVQLRTAAEQLVAYDRRKDGKAAKQTPPTARMPARDMAAVAGTKRFERTPSSEVLLEKRAGKRQEARSALEDAAGHLLPPAPGESKAAHFQRLGARLHRGHFSAAHSFERDGVYVYKRPVRSGSGHVAALLAAGGSVFHHVVVYVKAGDQLTALEFCPANDMDITDNMMLETPAAPVLLRPAPPPEPDCLPMLHIDAPHHPLDAEHVQQALAVAQRQPYHALQSNCIAFADYAVRVLTGGRVRSAPLIFDLLVGQVPPVDSPMLAVLELTTQLRWHDVCHGGRMLAPLLAAHPDALRPPPGSDKEPLQLLLPEDAVPAAAPASPSVQDAPALPASLPVPLAALLYSSGLLQPAQQLVQQQPADSSSGSDDTCAVRAAAPSGPVAARVPSSSTLSASTEVSGPPAGHVKGVRLALPGAHPLLRR</sequence>
<keyword evidence="13 20" id="KW-0472">Membrane</keyword>
<dbReference type="InterPro" id="IPR000462">
    <property type="entry name" value="CDP-OH_P_trans"/>
</dbReference>
<evidence type="ECO:0000256" key="15">
    <source>
        <dbReference type="ARBA" id="ARBA00023211"/>
    </source>
</evidence>
<keyword evidence="15" id="KW-0464">Manganese</keyword>
<comment type="similarity">
    <text evidence="4 18">Belongs to the CDP-alcohol phosphatidyltransferase class-I family.</text>
</comment>
<dbReference type="GO" id="GO:0046872">
    <property type="term" value="F:metal ion binding"/>
    <property type="evidence" value="ECO:0007669"/>
    <property type="project" value="UniProtKB-KW"/>
</dbReference>
<evidence type="ECO:0000256" key="20">
    <source>
        <dbReference type="SAM" id="Phobius"/>
    </source>
</evidence>
<evidence type="ECO:0000256" key="9">
    <source>
        <dbReference type="ARBA" id="ARBA00022723"/>
    </source>
</evidence>
<dbReference type="STRING" id="554055.A0A2P6V4L2"/>
<comment type="catalytic activity">
    <reaction evidence="17">
        <text>a CDP-1,2-diacyl-sn-glycerol + myo-inositol = a 1,2-diacyl-sn-glycero-3-phospho-(1D-myo-inositol) + CMP + H(+)</text>
        <dbReference type="Rhea" id="RHEA:11580"/>
        <dbReference type="ChEBI" id="CHEBI:15378"/>
        <dbReference type="ChEBI" id="CHEBI:17268"/>
        <dbReference type="ChEBI" id="CHEBI:57880"/>
        <dbReference type="ChEBI" id="CHEBI:58332"/>
        <dbReference type="ChEBI" id="CHEBI:60377"/>
        <dbReference type="EC" id="2.7.8.11"/>
    </reaction>
</comment>
<dbReference type="InterPro" id="IPR043130">
    <property type="entry name" value="CDP-OH_PTrfase_TM_dom"/>
</dbReference>
<evidence type="ECO:0000256" key="17">
    <source>
        <dbReference type="ARBA" id="ARBA00050166"/>
    </source>
</evidence>
<keyword evidence="11 20" id="KW-1133">Transmembrane helix</keyword>
<keyword evidence="8 20" id="KW-0812">Transmembrane</keyword>
<keyword evidence="22" id="KW-1185">Reference proteome</keyword>
<dbReference type="Proteomes" id="UP000239649">
    <property type="component" value="Unassembled WGS sequence"/>
</dbReference>
<evidence type="ECO:0000256" key="7">
    <source>
        <dbReference type="ARBA" id="ARBA00022679"/>
    </source>
</evidence>
<comment type="cofactor">
    <cofactor evidence="2">
        <name>Mg(2+)</name>
        <dbReference type="ChEBI" id="CHEBI:18420"/>
    </cofactor>
</comment>
<dbReference type="GO" id="GO:0003881">
    <property type="term" value="F:CDP-diacylglycerol-inositol 3-phosphatidyltransferase activity"/>
    <property type="evidence" value="ECO:0007669"/>
    <property type="project" value="UniProtKB-EC"/>
</dbReference>